<dbReference type="EMBL" id="NRHA01000003">
    <property type="protein sequence ID" value="PCC55352.1"/>
    <property type="molecule type" value="Genomic_DNA"/>
</dbReference>
<evidence type="ECO:0000313" key="8">
    <source>
        <dbReference type="Proteomes" id="UP000282731"/>
    </source>
</evidence>
<dbReference type="Proteomes" id="UP000217881">
    <property type="component" value="Unassembled WGS sequence"/>
</dbReference>
<dbReference type="Proteomes" id="UP000217564">
    <property type="component" value="Unassembled WGS sequence"/>
</dbReference>
<feature type="domain" description="HIT" evidence="1">
    <location>
        <begin position="14"/>
        <end position="49"/>
    </location>
</feature>
<dbReference type="Pfam" id="PF01230">
    <property type="entry name" value="HIT"/>
    <property type="match status" value="1"/>
</dbReference>
<evidence type="ECO:0000313" key="3">
    <source>
        <dbReference type="EMBL" id="AZT97357.1"/>
    </source>
</evidence>
<reference evidence="8 9" key="3">
    <citation type="submission" date="2019-01" db="EMBL/GenBank/DDBJ databases">
        <title>Comparative genomic analysis of Brevibacterium aurantiacum sheds light on its evolution and its adaptation to smear-ripened cheeses.</title>
        <authorList>
            <person name="Moineau S."/>
        </authorList>
    </citation>
    <scope>NUCLEOTIDE SEQUENCE [LARGE SCALE GENOMIC DNA]</scope>
    <source>
        <strain evidence="2 9">SMQ-1417</strain>
        <strain evidence="3 8">SMQ-1420</strain>
    </source>
</reference>
<dbReference type="EMBL" id="CP025330">
    <property type="protein sequence ID" value="AZT93569.1"/>
    <property type="molecule type" value="Genomic_DNA"/>
</dbReference>
<evidence type="ECO:0000313" key="5">
    <source>
        <dbReference type="EMBL" id="PCC55352.1"/>
    </source>
</evidence>
<dbReference type="SUPFAM" id="SSF54197">
    <property type="entry name" value="HIT-like"/>
    <property type="match status" value="1"/>
</dbReference>
<evidence type="ECO:0000313" key="2">
    <source>
        <dbReference type="EMBL" id="AZT93569.1"/>
    </source>
</evidence>
<gene>
    <name evidence="5" type="ORF">CIK59_00865</name>
    <name evidence="4" type="ORF">CIK64_07095</name>
    <name evidence="2" type="ORF">CXR23_10810</name>
    <name evidence="3" type="ORF">CXR27_10395</name>
</gene>
<proteinExistence type="predicted"/>
<reference evidence="6 7" key="1">
    <citation type="journal article" date="2017" name="Elife">
        <title>Extensive horizontal gene transfer in cheese-associated bacteria.</title>
        <authorList>
            <person name="Bonham K.S."/>
            <person name="Wolfe B.E."/>
            <person name="Dutton R.J."/>
        </authorList>
    </citation>
    <scope>NUCLEOTIDE SEQUENCE [LARGE SCALE GENOMIC DNA]</scope>
    <source>
        <strain evidence="5 7">738_8</strain>
        <strain evidence="4 6">947_7</strain>
    </source>
</reference>
<dbReference type="InterPro" id="IPR036265">
    <property type="entry name" value="HIT-like_sf"/>
</dbReference>
<evidence type="ECO:0000313" key="4">
    <source>
        <dbReference type="EMBL" id="PCC47257.1"/>
    </source>
</evidence>
<name>A0A2A3ZTP4_BREAU</name>
<evidence type="ECO:0000313" key="7">
    <source>
        <dbReference type="Proteomes" id="UP000217881"/>
    </source>
</evidence>
<evidence type="ECO:0000313" key="9">
    <source>
        <dbReference type="Proteomes" id="UP000283000"/>
    </source>
</evidence>
<dbReference type="EMBL" id="CP025334">
    <property type="protein sequence ID" value="AZT97357.1"/>
    <property type="molecule type" value="Genomic_DNA"/>
</dbReference>
<dbReference type="InterPro" id="IPR011146">
    <property type="entry name" value="HIT-like"/>
</dbReference>
<sequence length="78" mass="8509">MTCILCDVADGTESAEIIYDDPECLAITPLRVMAPTHVLLFPRAHYDGLPYFLEREVESAGRSAHAAGSGDCRTARIK</sequence>
<evidence type="ECO:0000313" key="6">
    <source>
        <dbReference type="Proteomes" id="UP000217564"/>
    </source>
</evidence>
<dbReference type="Proteomes" id="UP000283000">
    <property type="component" value="Chromosome"/>
</dbReference>
<protein>
    <submittedName>
        <fullName evidence="5">HIT domain-containing protein</fullName>
    </submittedName>
</protein>
<reference evidence="8 9" key="2">
    <citation type="submission" date="2017-12" db="EMBL/GenBank/DDBJ databases">
        <authorList>
            <person name="Levesque S."/>
        </authorList>
    </citation>
    <scope>NUCLEOTIDE SEQUENCE [LARGE SCALE GENOMIC DNA]</scope>
    <source>
        <strain evidence="2 9">SMQ-1417</strain>
        <strain evidence="3 8">SMQ-1420</strain>
    </source>
</reference>
<evidence type="ECO:0000259" key="1">
    <source>
        <dbReference type="Pfam" id="PF01230"/>
    </source>
</evidence>
<organism evidence="5 7">
    <name type="scientific">Brevibacterium aurantiacum</name>
    <dbReference type="NCBI Taxonomy" id="273384"/>
    <lineage>
        <taxon>Bacteria</taxon>
        <taxon>Bacillati</taxon>
        <taxon>Actinomycetota</taxon>
        <taxon>Actinomycetes</taxon>
        <taxon>Micrococcales</taxon>
        <taxon>Brevibacteriaceae</taxon>
        <taxon>Brevibacterium</taxon>
    </lineage>
</organism>
<dbReference type="GO" id="GO:0003824">
    <property type="term" value="F:catalytic activity"/>
    <property type="evidence" value="ECO:0007669"/>
    <property type="project" value="InterPro"/>
</dbReference>
<dbReference type="EMBL" id="NRGP01000009">
    <property type="protein sequence ID" value="PCC47257.1"/>
    <property type="molecule type" value="Genomic_DNA"/>
</dbReference>
<accession>A0A2A3ZTP4</accession>
<dbReference type="Gene3D" id="3.30.428.10">
    <property type="entry name" value="HIT-like"/>
    <property type="match status" value="1"/>
</dbReference>
<dbReference type="Proteomes" id="UP000282731">
    <property type="component" value="Chromosome"/>
</dbReference>
<dbReference type="AlphaFoldDB" id="A0A2A3ZTP4"/>